<protein>
    <submittedName>
        <fullName evidence="2">Uncharacterized protein</fullName>
    </submittedName>
</protein>
<proteinExistence type="predicted"/>
<accession>A0A3M7Q7J9</accession>
<dbReference type="EMBL" id="REGN01007236">
    <property type="protein sequence ID" value="RNA06895.1"/>
    <property type="molecule type" value="Genomic_DNA"/>
</dbReference>
<evidence type="ECO:0000313" key="2">
    <source>
        <dbReference type="EMBL" id="RNA06895.1"/>
    </source>
</evidence>
<comment type="caution">
    <text evidence="2">The sequence shown here is derived from an EMBL/GenBank/DDBJ whole genome shotgun (WGS) entry which is preliminary data.</text>
</comment>
<organism evidence="2 3">
    <name type="scientific">Brachionus plicatilis</name>
    <name type="common">Marine rotifer</name>
    <name type="synonym">Brachionus muelleri</name>
    <dbReference type="NCBI Taxonomy" id="10195"/>
    <lineage>
        <taxon>Eukaryota</taxon>
        <taxon>Metazoa</taxon>
        <taxon>Spiralia</taxon>
        <taxon>Gnathifera</taxon>
        <taxon>Rotifera</taxon>
        <taxon>Eurotatoria</taxon>
        <taxon>Monogononta</taxon>
        <taxon>Pseudotrocha</taxon>
        <taxon>Ploima</taxon>
        <taxon>Brachionidae</taxon>
        <taxon>Brachionus</taxon>
    </lineage>
</organism>
<sequence>MNTNSLKSKNEKAQVNKNNIKKERRQVRRLFHRTRDPSLKPTSEVRFKLKDFWNQNWLEFMNKMGKIHYQAGHFGRKFRSKKCPFKRQIPTLI</sequence>
<name>A0A3M7Q7J9_BRAPC</name>
<dbReference type="AlphaFoldDB" id="A0A3M7Q7J9"/>
<reference evidence="2 3" key="1">
    <citation type="journal article" date="2018" name="Sci. Rep.">
        <title>Genomic signatures of local adaptation to the degree of environmental predictability in rotifers.</title>
        <authorList>
            <person name="Franch-Gras L."/>
            <person name="Hahn C."/>
            <person name="Garcia-Roger E.M."/>
            <person name="Carmona M.J."/>
            <person name="Serra M."/>
            <person name="Gomez A."/>
        </authorList>
    </citation>
    <scope>NUCLEOTIDE SEQUENCE [LARGE SCALE GENOMIC DNA]</scope>
    <source>
        <strain evidence="2">HYR1</strain>
    </source>
</reference>
<dbReference type="Proteomes" id="UP000276133">
    <property type="component" value="Unassembled WGS sequence"/>
</dbReference>
<gene>
    <name evidence="2" type="ORF">BpHYR1_025227</name>
</gene>
<evidence type="ECO:0000256" key="1">
    <source>
        <dbReference type="SAM" id="MobiDB-lite"/>
    </source>
</evidence>
<keyword evidence="3" id="KW-1185">Reference proteome</keyword>
<evidence type="ECO:0000313" key="3">
    <source>
        <dbReference type="Proteomes" id="UP000276133"/>
    </source>
</evidence>
<feature type="region of interest" description="Disordered" evidence="1">
    <location>
        <begin position="1"/>
        <end position="20"/>
    </location>
</feature>